<dbReference type="EMBL" id="MN740920">
    <property type="protein sequence ID" value="QHU17941.1"/>
    <property type="molecule type" value="Genomic_DNA"/>
</dbReference>
<protein>
    <submittedName>
        <fullName evidence="1">Uncharacterized protein</fullName>
    </submittedName>
</protein>
<proteinExistence type="predicted"/>
<organism evidence="1">
    <name type="scientific">viral metagenome</name>
    <dbReference type="NCBI Taxonomy" id="1070528"/>
    <lineage>
        <taxon>unclassified sequences</taxon>
        <taxon>metagenomes</taxon>
        <taxon>organismal metagenomes</taxon>
    </lineage>
</organism>
<evidence type="ECO:0000313" key="1">
    <source>
        <dbReference type="EMBL" id="QHU17941.1"/>
    </source>
</evidence>
<dbReference type="AlphaFoldDB" id="A0A6C0KL95"/>
<name>A0A6C0KL95_9ZZZZ</name>
<reference evidence="1" key="1">
    <citation type="journal article" date="2020" name="Nature">
        <title>Giant virus diversity and host interactions through global metagenomics.</title>
        <authorList>
            <person name="Schulz F."/>
            <person name="Roux S."/>
            <person name="Paez-Espino D."/>
            <person name="Jungbluth S."/>
            <person name="Walsh D.A."/>
            <person name="Denef V.J."/>
            <person name="McMahon K.D."/>
            <person name="Konstantinidis K.T."/>
            <person name="Eloe-Fadrosh E.A."/>
            <person name="Kyrpides N.C."/>
            <person name="Woyke T."/>
        </authorList>
    </citation>
    <scope>NUCLEOTIDE SEQUENCE</scope>
    <source>
        <strain evidence="1">GVMAG-S-3300012919-55</strain>
    </source>
</reference>
<sequence length="104" mass="12257">MLKIDMNNTFLKIYHNTNKTILPLYFMSFLNYKYNTSLHIISPILYSGSTLVSGYHSYFSTSAIISDYIKPVKLNQTARVLNFKTHFIATYGFLYYIYQQNKEI</sequence>
<accession>A0A6C0KL95</accession>